<dbReference type="InterPro" id="IPR017627">
    <property type="entry name" value="UGHY"/>
</dbReference>
<evidence type="ECO:0000313" key="2">
    <source>
        <dbReference type="EMBL" id="MCO6046345.1"/>
    </source>
</evidence>
<reference evidence="2" key="1">
    <citation type="submission" date="2022-06" db="EMBL/GenBank/DDBJ databases">
        <title>Aeoliella straminimaris, a novel planctomycete from sediments.</title>
        <authorList>
            <person name="Vitorino I.R."/>
            <person name="Lage O.M."/>
        </authorList>
    </citation>
    <scope>NUCLEOTIDE SEQUENCE</scope>
    <source>
        <strain evidence="2">ICT_H6.2</strain>
    </source>
</reference>
<dbReference type="SUPFAM" id="SSF51182">
    <property type="entry name" value="RmlC-like cupins"/>
    <property type="match status" value="1"/>
</dbReference>
<dbReference type="InterPro" id="IPR014710">
    <property type="entry name" value="RmlC-like_jellyroll"/>
</dbReference>
<evidence type="ECO:0000313" key="3">
    <source>
        <dbReference type="Proteomes" id="UP001155241"/>
    </source>
</evidence>
<keyword evidence="2" id="KW-0378">Hydrolase</keyword>
<dbReference type="RefSeq" id="WP_252854457.1">
    <property type="nucleotide sequence ID" value="NZ_JAMXLR010000072.1"/>
</dbReference>
<dbReference type="Pfam" id="PF07883">
    <property type="entry name" value="Cupin_2"/>
    <property type="match status" value="1"/>
</dbReference>
<dbReference type="GO" id="GO:0071522">
    <property type="term" value="F:ureidoglycine aminohydrolase activity"/>
    <property type="evidence" value="ECO:0007669"/>
    <property type="project" value="UniProtKB-EC"/>
</dbReference>
<dbReference type="InterPro" id="IPR044697">
    <property type="entry name" value="UGlyAH_cupin_C"/>
</dbReference>
<dbReference type="Proteomes" id="UP001155241">
    <property type="component" value="Unassembled WGS sequence"/>
</dbReference>
<dbReference type="PANTHER" id="PTHR34571">
    <property type="entry name" value="(S)-UREIDOGLYCINE AMINOHYDROLASE"/>
    <property type="match status" value="1"/>
</dbReference>
<dbReference type="EMBL" id="JAMXLR010000072">
    <property type="protein sequence ID" value="MCO6046345.1"/>
    <property type="molecule type" value="Genomic_DNA"/>
</dbReference>
<evidence type="ECO:0000259" key="1">
    <source>
        <dbReference type="Pfam" id="PF07883"/>
    </source>
</evidence>
<protein>
    <submittedName>
        <fullName evidence="2">(S)-ureidoglycine aminohydrolase</fullName>
        <ecNumber evidence="2">3.5.3.26</ecNumber>
    </submittedName>
</protein>
<proteinExistence type="predicted"/>
<dbReference type="CDD" id="cd02212">
    <property type="entry name" value="cupin_UGlyAH_C"/>
    <property type="match status" value="1"/>
</dbReference>
<name>A0A9X2JHS3_9BACT</name>
<organism evidence="2 3">
    <name type="scientific">Aeoliella straminimaris</name>
    <dbReference type="NCBI Taxonomy" id="2954799"/>
    <lineage>
        <taxon>Bacteria</taxon>
        <taxon>Pseudomonadati</taxon>
        <taxon>Planctomycetota</taxon>
        <taxon>Planctomycetia</taxon>
        <taxon>Pirellulales</taxon>
        <taxon>Lacipirellulaceae</taxon>
        <taxon>Aeoliella</taxon>
    </lineage>
</organism>
<dbReference type="Gene3D" id="2.60.120.10">
    <property type="entry name" value="Jelly Rolls"/>
    <property type="match status" value="2"/>
</dbReference>
<dbReference type="PANTHER" id="PTHR34571:SF1">
    <property type="entry name" value="(S)-UREIDOGLYCINE AMINOHYDROLASE"/>
    <property type="match status" value="1"/>
</dbReference>
<keyword evidence="3" id="KW-1185">Reference proteome</keyword>
<dbReference type="EC" id="3.5.3.26" evidence="2"/>
<sequence>MQQSPFGETRTRVEFNHALIAPDGHVVSPLVCWDNAQAVVLISPTMGHGAAAPRFVQYMVDGSSSCETHHAEVNVERLVYVLEGAATLDGDSLAADSFAWFPPNDRYRLEVPESTRVLVFEKVYEPLSGNKVPQRMTGSLAASPKAPFLGDPEAMLATLLPVEPGFDMAVNVFEYTPGTTLPFVETHVMEHGLYMRSGQGVYRLGDRWYPVQQGDSIWMASYCPQWFVAMGKENASYIYYKDIHRPLLHQPAT</sequence>
<gene>
    <name evidence="2" type="primary">allE</name>
    <name evidence="2" type="ORF">NG895_20795</name>
</gene>
<comment type="caution">
    <text evidence="2">The sequence shown here is derived from an EMBL/GenBank/DDBJ whole genome shotgun (WGS) entry which is preliminary data.</text>
</comment>
<dbReference type="NCBIfam" id="TIGR03214">
    <property type="entry name" value="ura-cupin"/>
    <property type="match status" value="1"/>
</dbReference>
<dbReference type="AlphaFoldDB" id="A0A9X2JHS3"/>
<dbReference type="InterPro" id="IPR011051">
    <property type="entry name" value="RmlC_Cupin_sf"/>
</dbReference>
<feature type="domain" description="Cupin type-2" evidence="1">
    <location>
        <begin position="172"/>
        <end position="238"/>
    </location>
</feature>
<accession>A0A9X2JHS3</accession>
<dbReference type="InterPro" id="IPR013096">
    <property type="entry name" value="Cupin_2"/>
</dbReference>